<feature type="chain" id="PRO_5003318288" evidence="1">
    <location>
        <begin position="23"/>
        <end position="154"/>
    </location>
</feature>
<name>F4S5Y6_MELLP</name>
<organism evidence="3">
    <name type="scientific">Melampsora larici-populina (strain 98AG31 / pathotype 3-4-7)</name>
    <name type="common">Poplar leaf rust fungus</name>
    <dbReference type="NCBI Taxonomy" id="747676"/>
    <lineage>
        <taxon>Eukaryota</taxon>
        <taxon>Fungi</taxon>
        <taxon>Dikarya</taxon>
        <taxon>Basidiomycota</taxon>
        <taxon>Pucciniomycotina</taxon>
        <taxon>Pucciniomycetes</taxon>
        <taxon>Pucciniales</taxon>
        <taxon>Melampsoraceae</taxon>
        <taxon>Melampsora</taxon>
    </lineage>
</organism>
<dbReference type="KEGG" id="mlr:MELLADRAFT_124198"/>
<dbReference type="InParanoid" id="F4S5Y6"/>
<dbReference type="VEuPathDB" id="FungiDB:MELLADRAFT_124198"/>
<accession>F4S5Y6</accession>
<proteinExistence type="predicted"/>
<dbReference type="GeneID" id="18926671"/>
<evidence type="ECO:0000313" key="3">
    <source>
        <dbReference type="Proteomes" id="UP000001072"/>
    </source>
</evidence>
<keyword evidence="3" id="KW-1185">Reference proteome</keyword>
<dbReference type="AlphaFoldDB" id="F4S5Y6"/>
<dbReference type="Proteomes" id="UP000001072">
    <property type="component" value="Unassembled WGS sequence"/>
</dbReference>
<dbReference type="EMBL" id="GL883152">
    <property type="protein sequence ID" value="EGF99986.1"/>
    <property type="molecule type" value="Genomic_DNA"/>
</dbReference>
<keyword evidence="1" id="KW-0732">Signal</keyword>
<gene>
    <name evidence="2" type="ORF">MELLADRAFT_124198</name>
</gene>
<protein>
    <submittedName>
        <fullName evidence="2">Secreted protein</fullName>
    </submittedName>
</protein>
<sequence>MYTFNTIASLVLFAVTWQFVGATTLTCDPTWNSVPLGTNGGRTSCQVENQYYGCYAEDCWTGTQPPKGTKNTLRIVFTDCYRYTNEFGNSKQEKTSVKVWAMAYYMIRKKGHVNVMGFEEGKADPNLMAGFRCHDVNTPLAQCPSDSCSLTNVH</sequence>
<dbReference type="HOGENOM" id="CLU_141155_0_0_1"/>
<feature type="signal peptide" evidence="1">
    <location>
        <begin position="1"/>
        <end position="22"/>
    </location>
</feature>
<reference evidence="3" key="1">
    <citation type="journal article" date="2011" name="Proc. Natl. Acad. Sci. U.S.A.">
        <title>Obligate biotrophy features unraveled by the genomic analysis of rust fungi.</title>
        <authorList>
            <person name="Duplessis S."/>
            <person name="Cuomo C.A."/>
            <person name="Lin Y.-C."/>
            <person name="Aerts A."/>
            <person name="Tisserant E."/>
            <person name="Veneault-Fourrey C."/>
            <person name="Joly D.L."/>
            <person name="Hacquard S."/>
            <person name="Amselem J."/>
            <person name="Cantarel B.L."/>
            <person name="Chiu R."/>
            <person name="Coutinho P.M."/>
            <person name="Feau N."/>
            <person name="Field M."/>
            <person name="Frey P."/>
            <person name="Gelhaye E."/>
            <person name="Goldberg J."/>
            <person name="Grabherr M.G."/>
            <person name="Kodira C.D."/>
            <person name="Kohler A."/>
            <person name="Kuees U."/>
            <person name="Lindquist E.A."/>
            <person name="Lucas S.M."/>
            <person name="Mago R."/>
            <person name="Mauceli E."/>
            <person name="Morin E."/>
            <person name="Murat C."/>
            <person name="Pangilinan J.L."/>
            <person name="Park R."/>
            <person name="Pearson M."/>
            <person name="Quesneville H."/>
            <person name="Rouhier N."/>
            <person name="Sakthikumar S."/>
            <person name="Salamov A.A."/>
            <person name="Schmutz J."/>
            <person name="Selles B."/>
            <person name="Shapiro H."/>
            <person name="Tanguay P."/>
            <person name="Tuskan G.A."/>
            <person name="Henrissat B."/>
            <person name="Van de Peer Y."/>
            <person name="Rouze P."/>
            <person name="Ellis J.G."/>
            <person name="Dodds P.N."/>
            <person name="Schein J.E."/>
            <person name="Zhong S."/>
            <person name="Hamelin R.C."/>
            <person name="Grigoriev I.V."/>
            <person name="Szabo L.J."/>
            <person name="Martin F."/>
        </authorList>
    </citation>
    <scope>NUCLEOTIDE SEQUENCE [LARGE SCALE GENOMIC DNA]</scope>
    <source>
        <strain evidence="3">98AG31 / pathotype 3-4-7</strain>
    </source>
</reference>
<evidence type="ECO:0000313" key="2">
    <source>
        <dbReference type="EMBL" id="EGF99986.1"/>
    </source>
</evidence>
<evidence type="ECO:0000256" key="1">
    <source>
        <dbReference type="SAM" id="SignalP"/>
    </source>
</evidence>
<dbReference type="RefSeq" id="XP_007416790.1">
    <property type="nucleotide sequence ID" value="XM_007416728.1"/>
</dbReference>